<dbReference type="OrthoDB" id="101972at2"/>
<protein>
    <submittedName>
        <fullName evidence="2">Pyridine nucleotide-disulfide oxidoreductase</fullName>
    </submittedName>
</protein>
<name>A0A511BAD2_9PROT</name>
<dbReference type="RefSeq" id="WP_146798668.1">
    <property type="nucleotide sequence ID" value="NZ_BARC01000009.1"/>
</dbReference>
<comment type="caution">
    <text evidence="2">The sequence shown here is derived from an EMBL/GenBank/DDBJ whole genome shotgun (WGS) entry which is preliminary data.</text>
</comment>
<dbReference type="InterPro" id="IPR052189">
    <property type="entry name" value="L-asp_N-monooxygenase_NS-form"/>
</dbReference>
<dbReference type="AlphaFoldDB" id="A0A511BAD2"/>
<accession>A0A511BAD2</accession>
<evidence type="ECO:0000313" key="3">
    <source>
        <dbReference type="Proteomes" id="UP000321230"/>
    </source>
</evidence>
<organism evidence="2 3">
    <name type="scientific">Gluconobacter wancherniae NBRC 103581</name>
    <dbReference type="NCBI Taxonomy" id="656744"/>
    <lineage>
        <taxon>Bacteria</taxon>
        <taxon>Pseudomonadati</taxon>
        <taxon>Pseudomonadota</taxon>
        <taxon>Alphaproteobacteria</taxon>
        <taxon>Acetobacterales</taxon>
        <taxon>Acetobacteraceae</taxon>
        <taxon>Gluconobacter</taxon>
    </lineage>
</organism>
<sequence length="446" mass="48974">MTSASVPVFVIVGGGASGTLLALHLRNANVQARIIILDPAEKPALGLAYSTSCPQHLLNVRNCSMSAFPEDPDHFLRWLRETVDVGAAPHNFSPRMIFGQYLRQCWHDAEPEHWQVRATDCYREDGQWHLDLDDGRVLLADVVILAQGNFDPAALRNVEPRAQAEGVYEHNAWQQVLYDETGAEMSVVLAGTGLTAVDVVVKLRESGHRGKITALSRHGWPPQAHLSQSTPCVPPIVDAQMLLTAVGCLKAFKKAVRGGMPWRTAVDSLRCVSNRIWLSMPVVERQRFRRHLQRRWDIARHRIAPEVAALLESEIREGRLVFARGHVHSVGLQGKCAEVTVGTSEGMKVLQADRVVNCTGPHRDYLKVGSPLLKNMLERGDLRQSVLGGGLECLEDGALTDVRGDTHGDIFAIGPMRIGTLFESVAIPEIRDQAAALAGLLAKRAA</sequence>
<dbReference type="EMBL" id="BJUZ01000005">
    <property type="protein sequence ID" value="GEK94777.1"/>
    <property type="molecule type" value="Genomic_DNA"/>
</dbReference>
<keyword evidence="3" id="KW-1185">Reference proteome</keyword>
<dbReference type="Proteomes" id="UP000321230">
    <property type="component" value="Unassembled WGS sequence"/>
</dbReference>
<evidence type="ECO:0000259" key="1">
    <source>
        <dbReference type="Pfam" id="PF13454"/>
    </source>
</evidence>
<dbReference type="PANTHER" id="PTHR40254">
    <property type="entry name" value="BLR0577 PROTEIN"/>
    <property type="match status" value="1"/>
</dbReference>
<proteinExistence type="predicted"/>
<reference evidence="2 3" key="1">
    <citation type="submission" date="2019-07" db="EMBL/GenBank/DDBJ databases">
        <title>Whole genome shotgun sequence of Gluconobacter wancherniae NBRC 103581.</title>
        <authorList>
            <person name="Hosoyama A."/>
            <person name="Uohara A."/>
            <person name="Ohji S."/>
            <person name="Ichikawa N."/>
        </authorList>
    </citation>
    <scope>NUCLEOTIDE SEQUENCE [LARGE SCALE GENOMIC DNA]</scope>
    <source>
        <strain evidence="2 3">NBRC 103581</strain>
    </source>
</reference>
<dbReference type="Gene3D" id="3.50.50.60">
    <property type="entry name" value="FAD/NAD(P)-binding domain"/>
    <property type="match status" value="1"/>
</dbReference>
<dbReference type="SUPFAM" id="SSF51905">
    <property type="entry name" value="FAD/NAD(P)-binding domain"/>
    <property type="match status" value="1"/>
</dbReference>
<gene>
    <name evidence="2" type="ORF">GWA01_25470</name>
</gene>
<evidence type="ECO:0000313" key="2">
    <source>
        <dbReference type="EMBL" id="GEK94777.1"/>
    </source>
</evidence>
<dbReference type="Pfam" id="PF13454">
    <property type="entry name" value="NAD_binding_9"/>
    <property type="match status" value="1"/>
</dbReference>
<dbReference type="InterPro" id="IPR038732">
    <property type="entry name" value="HpyO/CreE_NAD-binding"/>
</dbReference>
<dbReference type="PANTHER" id="PTHR40254:SF1">
    <property type="entry name" value="BLR0577 PROTEIN"/>
    <property type="match status" value="1"/>
</dbReference>
<dbReference type="InterPro" id="IPR036188">
    <property type="entry name" value="FAD/NAD-bd_sf"/>
</dbReference>
<feature type="domain" description="FAD-dependent urate hydroxylase HpyO/Asp monooxygenase CreE-like FAD/NAD(P)-binding" evidence="1">
    <location>
        <begin position="10"/>
        <end position="149"/>
    </location>
</feature>